<evidence type="ECO:0000256" key="2">
    <source>
        <dbReference type="ARBA" id="ARBA00022679"/>
    </source>
</evidence>
<dbReference type="GO" id="GO:0016779">
    <property type="term" value="F:nucleotidyltransferase activity"/>
    <property type="evidence" value="ECO:0007669"/>
    <property type="project" value="UniProtKB-KW"/>
</dbReference>
<keyword evidence="2" id="KW-0808">Transferase</keyword>
<reference evidence="9 10" key="1">
    <citation type="journal article" date="2021" name="Int. J. Syst. Evol. Microbiol.">
        <title>Reticulibacter mediterranei gen. nov., sp. nov., within the new family Reticulibacteraceae fam. nov., and Ktedonospora formicarum gen. nov., sp. nov., Ktedonobacter robiniae sp. nov., Dictyobacter formicarum sp. nov. and Dictyobacter arantiisoli sp. nov., belonging to the class Ktedonobacteria.</title>
        <authorList>
            <person name="Yabe S."/>
            <person name="Zheng Y."/>
            <person name="Wang C.M."/>
            <person name="Sakai Y."/>
            <person name="Abe K."/>
            <person name="Yokota A."/>
            <person name="Donadio S."/>
            <person name="Cavaletti L."/>
            <person name="Monciardini P."/>
        </authorList>
    </citation>
    <scope>NUCLEOTIDE SEQUENCE [LARGE SCALE GENOMIC DNA]</scope>
    <source>
        <strain evidence="9 10">SOSP1-9</strain>
    </source>
</reference>
<dbReference type="InterPro" id="IPR013482">
    <property type="entry name" value="Molybde_CF_guanTrfase"/>
</dbReference>
<evidence type="ECO:0000256" key="5">
    <source>
        <dbReference type="ARBA" id="ARBA00022842"/>
    </source>
</evidence>
<name>A0ABQ3VPW3_9CHLR</name>
<accession>A0ABQ3VPW3</accession>
<evidence type="ECO:0000256" key="1">
    <source>
        <dbReference type="ARBA" id="ARBA00022490"/>
    </source>
</evidence>
<keyword evidence="10" id="KW-1185">Reference proteome</keyword>
<protein>
    <submittedName>
        <fullName evidence="9">Molybdenum cofactor guanylyltransferase</fullName>
    </submittedName>
</protein>
<evidence type="ECO:0000256" key="4">
    <source>
        <dbReference type="ARBA" id="ARBA00022741"/>
    </source>
</evidence>
<feature type="domain" description="MobA-like NTP transferase" evidence="8">
    <location>
        <begin position="1"/>
        <end position="149"/>
    </location>
</feature>
<dbReference type="Gene3D" id="3.90.550.10">
    <property type="entry name" value="Spore Coat Polysaccharide Biosynthesis Protein SpsA, Chain A"/>
    <property type="match status" value="1"/>
</dbReference>
<evidence type="ECO:0000313" key="9">
    <source>
        <dbReference type="EMBL" id="GHO87855.1"/>
    </source>
</evidence>
<evidence type="ECO:0000313" key="10">
    <source>
        <dbReference type="Proteomes" id="UP000635565"/>
    </source>
</evidence>
<evidence type="ECO:0000259" key="8">
    <source>
        <dbReference type="Pfam" id="PF12804"/>
    </source>
</evidence>
<keyword evidence="7" id="KW-0501">Molybdenum cofactor biosynthesis</keyword>
<proteinExistence type="predicted"/>
<keyword evidence="9" id="KW-0548">Nucleotidyltransferase</keyword>
<keyword evidence="6" id="KW-0342">GTP-binding</keyword>
<dbReference type="Proteomes" id="UP000635565">
    <property type="component" value="Unassembled WGS sequence"/>
</dbReference>
<dbReference type="CDD" id="cd02503">
    <property type="entry name" value="MobA"/>
    <property type="match status" value="1"/>
</dbReference>
<evidence type="ECO:0000256" key="7">
    <source>
        <dbReference type="ARBA" id="ARBA00023150"/>
    </source>
</evidence>
<comment type="caution">
    <text evidence="9">The sequence shown here is derived from an EMBL/GenBank/DDBJ whole genome shotgun (WGS) entry which is preliminary data.</text>
</comment>
<dbReference type="PANTHER" id="PTHR19136:SF81">
    <property type="entry name" value="MOLYBDENUM COFACTOR GUANYLYLTRANSFERASE"/>
    <property type="match status" value="1"/>
</dbReference>
<dbReference type="PANTHER" id="PTHR19136">
    <property type="entry name" value="MOLYBDENUM COFACTOR GUANYLYLTRANSFERASE"/>
    <property type="match status" value="1"/>
</dbReference>
<dbReference type="InterPro" id="IPR029044">
    <property type="entry name" value="Nucleotide-diphossugar_trans"/>
</dbReference>
<dbReference type="InterPro" id="IPR025877">
    <property type="entry name" value="MobA-like_NTP_Trfase"/>
</dbReference>
<keyword evidence="1" id="KW-0963">Cytoplasm</keyword>
<dbReference type="EMBL" id="BNJJ01000019">
    <property type="protein sequence ID" value="GHO87855.1"/>
    <property type="molecule type" value="Genomic_DNA"/>
</dbReference>
<dbReference type="SUPFAM" id="SSF53448">
    <property type="entry name" value="Nucleotide-diphospho-sugar transferases"/>
    <property type="match status" value="1"/>
</dbReference>
<organism evidence="9 10">
    <name type="scientific">Dictyobacter formicarum</name>
    <dbReference type="NCBI Taxonomy" id="2778368"/>
    <lineage>
        <taxon>Bacteria</taxon>
        <taxon>Bacillati</taxon>
        <taxon>Chloroflexota</taxon>
        <taxon>Ktedonobacteria</taxon>
        <taxon>Ktedonobacterales</taxon>
        <taxon>Dictyobacteraceae</taxon>
        <taxon>Dictyobacter</taxon>
    </lineage>
</organism>
<keyword evidence="4" id="KW-0547">Nucleotide-binding</keyword>
<sequence length="184" mass="20553">MGRDKALLPVPGEPALKFVTHLARLLAAHCQEVLLVSRDQAQAHDYLSYLPPSIRVITDLVPQVGPLMGLYSGLCAMHTSHALVTAVDMPFLQPALLNFLLSQAQPATITMPLVAGQEQVLLAIYPRSILPLIEQRLQEGRRDPRSLLQLARVQLLEEAQLRTVDPQLRSFININTPEEFSFYR</sequence>
<evidence type="ECO:0000256" key="3">
    <source>
        <dbReference type="ARBA" id="ARBA00022723"/>
    </source>
</evidence>
<keyword evidence="3" id="KW-0479">Metal-binding</keyword>
<evidence type="ECO:0000256" key="6">
    <source>
        <dbReference type="ARBA" id="ARBA00023134"/>
    </source>
</evidence>
<dbReference type="Pfam" id="PF12804">
    <property type="entry name" value="NTP_transf_3"/>
    <property type="match status" value="1"/>
</dbReference>
<gene>
    <name evidence="9" type="primary">mobA</name>
    <name evidence="9" type="ORF">KSZ_58610</name>
</gene>
<keyword evidence="5" id="KW-0460">Magnesium</keyword>